<evidence type="ECO:0000259" key="11">
    <source>
        <dbReference type="PROSITE" id="PS50111"/>
    </source>
</evidence>
<evidence type="ECO:0000256" key="4">
    <source>
        <dbReference type="ARBA" id="ARBA00022500"/>
    </source>
</evidence>
<comment type="similarity">
    <text evidence="9">Belongs to the methyl-accepting chemotaxis (MCP) protein family.</text>
</comment>
<dbReference type="SMART" id="SM00304">
    <property type="entry name" value="HAMP"/>
    <property type="match status" value="2"/>
</dbReference>
<dbReference type="EMBL" id="JAOXML010000041">
    <property type="protein sequence ID" value="MCV4379984.1"/>
    <property type="molecule type" value="Genomic_DNA"/>
</dbReference>
<evidence type="ECO:0000256" key="5">
    <source>
        <dbReference type="ARBA" id="ARBA00022692"/>
    </source>
</evidence>
<accession>A0ABT3C4I0</accession>
<dbReference type="Proteomes" id="UP001207294">
    <property type="component" value="Unassembled WGS sequence"/>
</dbReference>
<evidence type="ECO:0000256" key="8">
    <source>
        <dbReference type="ARBA" id="ARBA00023224"/>
    </source>
</evidence>
<sequence length="543" mass="57580">MTLRNFNIAPRSLLCFGFFALLITALGLFSLMQATNLQESRETLQDNVLPTVQAVDQIKNDLLTIRLGNSGLRLAQDANATNAAQQRVTQARSSLEADVRKLQSLLVTDAGKKTYDSMSRNLNSYLAVHSRYLEAVAQKREDVINALTQSNGEMTLAADLLAKDIAEISRLSDLKVAESDVAADNTYAQARNVTIIAILVALAATLALAGLFTRSLTAPIAKALAVAEQISVNDLSKPIVIDGQDEPGRLLAALSIMQQNLRRTLSELGNSSNQLASTSEELSAVTEDSLRGVQRQNDEINQAATAINQMSAAVEEVARNAVLASTAAQDSSKSAENGRNRVNETVSAINELHESVSTTAVEIDGLAVEVQSISGVLDVIRGIADQTNLLALNAAIEAARAGEAGRGFAVVADEVRALAHRTQQSTAEIEKMISSIQGGASKAVSAMGQSNERARASLEVAQAAGHALAEITAAIVQINERNTSIASATEQQAQVAREVDRNLTSIRDLSTQNATGANQTSAASSELSQLAVGLNQLVLQFRM</sequence>
<keyword evidence="4" id="KW-0145">Chemotaxis</keyword>
<dbReference type="SMART" id="SM00283">
    <property type="entry name" value="MA"/>
    <property type="match status" value="1"/>
</dbReference>
<evidence type="ECO:0000313" key="13">
    <source>
        <dbReference type="EMBL" id="MCV4379984.1"/>
    </source>
</evidence>
<dbReference type="PANTHER" id="PTHR32089:SF120">
    <property type="entry name" value="METHYL-ACCEPTING CHEMOTAXIS PROTEIN TLPQ"/>
    <property type="match status" value="1"/>
</dbReference>
<dbReference type="PANTHER" id="PTHR32089">
    <property type="entry name" value="METHYL-ACCEPTING CHEMOTAXIS PROTEIN MCPB"/>
    <property type="match status" value="1"/>
</dbReference>
<evidence type="ECO:0000256" key="2">
    <source>
        <dbReference type="ARBA" id="ARBA00022475"/>
    </source>
</evidence>
<name>A0ABT3C4I0_9PSED</name>
<dbReference type="InterPro" id="IPR004089">
    <property type="entry name" value="MCPsignal_dom"/>
</dbReference>
<comment type="subcellular location">
    <subcellularLocation>
        <location evidence="1">Cell membrane</location>
    </subcellularLocation>
</comment>
<gene>
    <name evidence="13" type="ORF">OH718_25620</name>
</gene>
<dbReference type="Pfam" id="PF00672">
    <property type="entry name" value="HAMP"/>
    <property type="match status" value="1"/>
</dbReference>
<protein>
    <submittedName>
        <fullName evidence="13">HAMP domain-containing methyl-accepting chemotaxis protein</fullName>
    </submittedName>
</protein>
<comment type="caution">
    <text evidence="13">The sequence shown here is derived from an EMBL/GenBank/DDBJ whole genome shotgun (WGS) entry which is preliminary data.</text>
</comment>
<feature type="domain" description="Methyl-accepting transducer" evidence="11">
    <location>
        <begin position="271"/>
        <end position="507"/>
    </location>
</feature>
<organism evidence="13 14">
    <name type="scientific">Pseudomonas capsici</name>
    <dbReference type="NCBI Taxonomy" id="2810614"/>
    <lineage>
        <taxon>Bacteria</taxon>
        <taxon>Pseudomonadati</taxon>
        <taxon>Pseudomonadota</taxon>
        <taxon>Gammaproteobacteria</taxon>
        <taxon>Pseudomonadales</taxon>
        <taxon>Pseudomonadaceae</taxon>
        <taxon>Pseudomonas</taxon>
    </lineage>
</organism>
<evidence type="ECO:0000256" key="3">
    <source>
        <dbReference type="ARBA" id="ARBA00022481"/>
    </source>
</evidence>
<evidence type="ECO:0000256" key="10">
    <source>
        <dbReference type="PROSITE-ProRule" id="PRU00284"/>
    </source>
</evidence>
<dbReference type="Gene3D" id="6.10.340.10">
    <property type="match status" value="1"/>
</dbReference>
<evidence type="ECO:0000313" key="14">
    <source>
        <dbReference type="Proteomes" id="UP001207294"/>
    </source>
</evidence>
<dbReference type="Pfam" id="PF00015">
    <property type="entry name" value="MCPsignal"/>
    <property type="match status" value="1"/>
</dbReference>
<keyword evidence="2" id="KW-1003">Cell membrane</keyword>
<dbReference type="PROSITE" id="PS50885">
    <property type="entry name" value="HAMP"/>
    <property type="match status" value="1"/>
</dbReference>
<dbReference type="PROSITE" id="PS50111">
    <property type="entry name" value="CHEMOTAXIS_TRANSDUC_2"/>
    <property type="match status" value="1"/>
</dbReference>
<keyword evidence="5" id="KW-0812">Transmembrane</keyword>
<feature type="domain" description="HAMP" evidence="12">
    <location>
        <begin position="214"/>
        <end position="266"/>
    </location>
</feature>
<dbReference type="SUPFAM" id="SSF58104">
    <property type="entry name" value="Methyl-accepting chemotaxis protein (MCP) signaling domain"/>
    <property type="match status" value="1"/>
</dbReference>
<dbReference type="Pfam" id="PF12729">
    <property type="entry name" value="4HB_MCP_1"/>
    <property type="match status" value="1"/>
</dbReference>
<evidence type="ECO:0000259" key="12">
    <source>
        <dbReference type="PROSITE" id="PS50885"/>
    </source>
</evidence>
<keyword evidence="14" id="KW-1185">Reference proteome</keyword>
<keyword evidence="6" id="KW-1133">Transmembrane helix</keyword>
<keyword evidence="7" id="KW-0472">Membrane</keyword>
<reference evidence="13 14" key="1">
    <citation type="submission" date="2022-10" db="EMBL/GenBank/DDBJ databases">
        <title>Characterization of Pseudomonas capsici strains from pepper and tomato in Georgia.</title>
        <authorList>
            <person name="Zhao M."/>
            <person name="Dutta B."/>
        </authorList>
    </citation>
    <scope>NUCLEOTIDE SEQUENCE [LARGE SCALE GENOMIC DNA]</scope>
    <source>
        <strain evidence="13 14">Pc20-5</strain>
    </source>
</reference>
<dbReference type="Gene3D" id="1.10.287.950">
    <property type="entry name" value="Methyl-accepting chemotaxis protein"/>
    <property type="match status" value="1"/>
</dbReference>
<dbReference type="InterPro" id="IPR003660">
    <property type="entry name" value="HAMP_dom"/>
</dbReference>
<proteinExistence type="inferred from homology"/>
<keyword evidence="8 10" id="KW-0807">Transducer</keyword>
<evidence type="ECO:0000256" key="1">
    <source>
        <dbReference type="ARBA" id="ARBA00004236"/>
    </source>
</evidence>
<dbReference type="InterPro" id="IPR024478">
    <property type="entry name" value="HlyB_4HB_MCP"/>
</dbReference>
<dbReference type="CDD" id="cd06225">
    <property type="entry name" value="HAMP"/>
    <property type="match status" value="1"/>
</dbReference>
<evidence type="ECO:0000256" key="7">
    <source>
        <dbReference type="ARBA" id="ARBA00023136"/>
    </source>
</evidence>
<dbReference type="RefSeq" id="WP_117183552.1">
    <property type="nucleotide sequence ID" value="NZ_JAOXMH010000041.1"/>
</dbReference>
<evidence type="ECO:0000256" key="6">
    <source>
        <dbReference type="ARBA" id="ARBA00022989"/>
    </source>
</evidence>
<evidence type="ECO:0000256" key="9">
    <source>
        <dbReference type="ARBA" id="ARBA00029447"/>
    </source>
</evidence>
<dbReference type="CDD" id="cd11386">
    <property type="entry name" value="MCP_signal"/>
    <property type="match status" value="1"/>
</dbReference>
<keyword evidence="3" id="KW-0488">Methylation</keyword>